<comment type="function">
    <text evidence="11">Involved in the transmission of sensory signals from the chemoreceptors to the flagellar motors. CheA is autophosphorylated; it can transfer its phosphate group to either CheB or CheY.</text>
</comment>
<proteinExistence type="predicted"/>
<dbReference type="Pfam" id="PF02895">
    <property type="entry name" value="H-kinase_dim"/>
    <property type="match status" value="1"/>
</dbReference>
<evidence type="ECO:0000256" key="5">
    <source>
        <dbReference type="ARBA" id="ARBA00022553"/>
    </source>
</evidence>
<dbReference type="CDD" id="cd00088">
    <property type="entry name" value="HPT"/>
    <property type="match status" value="2"/>
</dbReference>
<evidence type="ECO:0000259" key="16">
    <source>
        <dbReference type="PROSITE" id="PS50894"/>
    </source>
</evidence>
<dbReference type="GO" id="GO:0000155">
    <property type="term" value="F:phosphorelay sensor kinase activity"/>
    <property type="evidence" value="ECO:0007669"/>
    <property type="project" value="InterPro"/>
</dbReference>
<dbReference type="SUPFAM" id="SSF50341">
    <property type="entry name" value="CheW-like"/>
    <property type="match status" value="1"/>
</dbReference>
<evidence type="ECO:0000256" key="3">
    <source>
        <dbReference type="ARBA" id="ARBA00021495"/>
    </source>
</evidence>
<dbReference type="CDD" id="cd16916">
    <property type="entry name" value="HATPase_CheA-like"/>
    <property type="match status" value="1"/>
</dbReference>
<evidence type="ECO:0000256" key="2">
    <source>
        <dbReference type="ARBA" id="ARBA00012438"/>
    </source>
</evidence>
<dbReference type="RefSeq" id="WP_011792102.1">
    <property type="nucleotide sequence ID" value="NC_008751.1"/>
</dbReference>
<dbReference type="Gene3D" id="1.10.287.560">
    <property type="entry name" value="Histidine kinase CheA-like, homodimeric domain"/>
    <property type="match status" value="1"/>
</dbReference>
<dbReference type="EMBL" id="CP000527">
    <property type="protein sequence ID" value="ABM28176.1"/>
    <property type="molecule type" value="Genomic_DNA"/>
</dbReference>
<comment type="catalytic activity">
    <reaction evidence="1">
        <text>ATP + protein L-histidine = ADP + protein N-phospho-L-histidine.</text>
        <dbReference type="EC" id="2.7.13.3"/>
    </reaction>
</comment>
<evidence type="ECO:0000256" key="9">
    <source>
        <dbReference type="ARBA" id="ARBA00022840"/>
    </source>
</evidence>
<dbReference type="InterPro" id="IPR008207">
    <property type="entry name" value="Sig_transdc_His_kin_Hpt_dom"/>
</dbReference>
<keyword evidence="5 12" id="KW-0597">Phosphoprotein</keyword>
<feature type="region of interest" description="Disordered" evidence="13">
    <location>
        <begin position="652"/>
        <end position="692"/>
    </location>
</feature>
<dbReference type="GO" id="GO:0006935">
    <property type="term" value="P:chemotaxis"/>
    <property type="evidence" value="ECO:0007669"/>
    <property type="project" value="UniProtKB-KW"/>
</dbReference>
<gene>
    <name evidence="17" type="ordered locus">Dvul_1156</name>
</gene>
<dbReference type="PROSITE" id="PS50109">
    <property type="entry name" value="HIS_KIN"/>
    <property type="match status" value="1"/>
</dbReference>
<dbReference type="GO" id="GO:0005524">
    <property type="term" value="F:ATP binding"/>
    <property type="evidence" value="ECO:0007669"/>
    <property type="project" value="UniProtKB-KW"/>
</dbReference>
<feature type="region of interest" description="Disordered" evidence="13">
    <location>
        <begin position="539"/>
        <end position="609"/>
    </location>
</feature>
<dbReference type="Proteomes" id="UP000009173">
    <property type="component" value="Chromosome"/>
</dbReference>
<dbReference type="Pfam" id="PF02518">
    <property type="entry name" value="HATPase_c"/>
    <property type="match status" value="1"/>
</dbReference>
<evidence type="ECO:0000259" key="14">
    <source>
        <dbReference type="PROSITE" id="PS50109"/>
    </source>
</evidence>
<dbReference type="InterPro" id="IPR005467">
    <property type="entry name" value="His_kinase_dom"/>
</dbReference>
<dbReference type="InterPro" id="IPR037006">
    <property type="entry name" value="CheA-like_homodim_sf"/>
</dbReference>
<dbReference type="InterPro" id="IPR036641">
    <property type="entry name" value="HPT_dom_sf"/>
</dbReference>
<dbReference type="AlphaFoldDB" id="A0A0H3A6S4"/>
<dbReference type="SMART" id="SM00387">
    <property type="entry name" value="HATPase_c"/>
    <property type="match status" value="1"/>
</dbReference>
<keyword evidence="10" id="KW-0902">Two-component regulatory system</keyword>
<evidence type="ECO:0000256" key="13">
    <source>
        <dbReference type="SAM" id="MobiDB-lite"/>
    </source>
</evidence>
<feature type="domain" description="HPt" evidence="16">
    <location>
        <begin position="3"/>
        <end position="107"/>
    </location>
</feature>
<dbReference type="Pfam" id="PF01627">
    <property type="entry name" value="Hpt"/>
    <property type="match status" value="2"/>
</dbReference>
<dbReference type="SUPFAM" id="SSF47384">
    <property type="entry name" value="Homodimeric domain of signal transducing histidine kinase"/>
    <property type="match status" value="1"/>
</dbReference>
<evidence type="ECO:0000256" key="10">
    <source>
        <dbReference type="ARBA" id="ARBA00023012"/>
    </source>
</evidence>
<dbReference type="InterPro" id="IPR002545">
    <property type="entry name" value="CheW-lke_dom"/>
</dbReference>
<dbReference type="CDD" id="cd00731">
    <property type="entry name" value="CheA_reg"/>
    <property type="match status" value="1"/>
</dbReference>
<evidence type="ECO:0000256" key="8">
    <source>
        <dbReference type="ARBA" id="ARBA00022777"/>
    </source>
</evidence>
<dbReference type="PROSITE" id="PS50894">
    <property type="entry name" value="HPT"/>
    <property type="match status" value="2"/>
</dbReference>
<evidence type="ECO:0000256" key="4">
    <source>
        <dbReference type="ARBA" id="ARBA00022500"/>
    </source>
</evidence>
<feature type="region of interest" description="Disordered" evidence="13">
    <location>
        <begin position="388"/>
        <end position="421"/>
    </location>
</feature>
<feature type="modified residue" description="Phosphohistidine" evidence="12">
    <location>
        <position position="286"/>
    </location>
</feature>
<dbReference type="SUPFAM" id="SSF55874">
    <property type="entry name" value="ATPase domain of HSP90 chaperone/DNA topoisomerase II/histidine kinase"/>
    <property type="match status" value="1"/>
</dbReference>
<dbReference type="InterPro" id="IPR036890">
    <property type="entry name" value="HATPase_C_sf"/>
</dbReference>
<dbReference type="PANTHER" id="PTHR43395:SF10">
    <property type="entry name" value="CHEMOTAXIS PROTEIN CHEA"/>
    <property type="match status" value="1"/>
</dbReference>
<keyword evidence="8 17" id="KW-0418">Kinase</keyword>
<dbReference type="Gene3D" id="3.30.565.10">
    <property type="entry name" value="Histidine kinase-like ATPase, C-terminal domain"/>
    <property type="match status" value="1"/>
</dbReference>
<dbReference type="Gene3D" id="1.20.120.160">
    <property type="entry name" value="HPT domain"/>
    <property type="match status" value="3"/>
</dbReference>
<dbReference type="PANTHER" id="PTHR43395">
    <property type="entry name" value="SENSOR HISTIDINE KINASE CHEA"/>
    <property type="match status" value="1"/>
</dbReference>
<dbReference type="InterPro" id="IPR036097">
    <property type="entry name" value="HisK_dim/P_sf"/>
</dbReference>
<evidence type="ECO:0000256" key="12">
    <source>
        <dbReference type="PROSITE-ProRule" id="PRU00110"/>
    </source>
</evidence>
<dbReference type="GO" id="GO:0005737">
    <property type="term" value="C:cytoplasm"/>
    <property type="evidence" value="ECO:0007669"/>
    <property type="project" value="InterPro"/>
</dbReference>
<accession>A0A0H3A6S4</accession>
<keyword evidence="9" id="KW-0067">ATP-binding</keyword>
<feature type="compositionally biased region" description="Low complexity" evidence="13">
    <location>
        <begin position="652"/>
        <end position="661"/>
    </location>
</feature>
<dbReference type="InterPro" id="IPR004105">
    <property type="entry name" value="CheA-like_dim"/>
</dbReference>
<dbReference type="Pfam" id="PF01584">
    <property type="entry name" value="CheW"/>
    <property type="match status" value="1"/>
</dbReference>
<dbReference type="KEGG" id="dvl:Dvul_1156"/>
<dbReference type="HOGENOM" id="CLU_000650_4_0_7"/>
<feature type="region of interest" description="Disordered" evidence="13">
    <location>
        <begin position="175"/>
        <end position="217"/>
    </location>
</feature>
<feature type="domain" description="HPt" evidence="16">
    <location>
        <begin position="238"/>
        <end position="346"/>
    </location>
</feature>
<evidence type="ECO:0000256" key="6">
    <source>
        <dbReference type="ARBA" id="ARBA00022679"/>
    </source>
</evidence>
<feature type="domain" description="Histidine kinase" evidence="14">
    <location>
        <begin position="696"/>
        <end position="951"/>
    </location>
</feature>
<feature type="compositionally biased region" description="Low complexity" evidence="13">
    <location>
        <begin position="669"/>
        <end position="681"/>
    </location>
</feature>
<dbReference type="PROSITE" id="PS50851">
    <property type="entry name" value="CHEW"/>
    <property type="match status" value="1"/>
</dbReference>
<evidence type="ECO:0000256" key="7">
    <source>
        <dbReference type="ARBA" id="ARBA00022741"/>
    </source>
</evidence>
<dbReference type="InterPro" id="IPR036061">
    <property type="entry name" value="CheW-like_dom_sf"/>
</dbReference>
<keyword evidence="7" id="KW-0547">Nucleotide-binding</keyword>
<dbReference type="EC" id="2.7.13.3" evidence="2"/>
<dbReference type="InterPro" id="IPR003594">
    <property type="entry name" value="HATPase_dom"/>
</dbReference>
<protein>
    <recommendedName>
        <fullName evidence="3">Chemotaxis protein CheA</fullName>
        <ecNumber evidence="2">2.7.13.3</ecNumber>
    </recommendedName>
</protein>
<dbReference type="InterPro" id="IPR051315">
    <property type="entry name" value="Bact_Chemotaxis_CheA"/>
</dbReference>
<dbReference type="FunFam" id="3.30.565.10:FF:000016">
    <property type="entry name" value="Chemotaxis protein CheA, putative"/>
    <property type="match status" value="1"/>
</dbReference>
<evidence type="ECO:0000256" key="1">
    <source>
        <dbReference type="ARBA" id="ARBA00000085"/>
    </source>
</evidence>
<sequence>MTQEYMDPEIFADFIVEAKEHLETIEPNLLELEKAPDNLALLNEIFRPMHSLKGASGFLGLNRMNQLAHRAENILDELRKGAMVVTSEIMDVILAVTDALRQMIDNLESSGQEGDVAIESLITTIDAIMAGGGAVPAAPAAPASPVAPVEPVAAVTPAADEGAVMPDGIVATTVDEPSDGMSASDAAGGVGDNVQGPSVQDAAAPVASGDSGNESGMTEGESIAAWIAALPDTESYALTAFGEAHLKDFIDEAREMTEQLGTGLLELERHPDEKDDRVNDLFRFFHNLKGNSGIIGFRELNGLTHEAETLLNNIRRGEMQSSAELVDLLLFVVDVIDALVNRIETASGMVHGFDISEVLEPLQQAVAGGEARLPVGIVGMAKQAASQPAAESTATTEGSMQGGADSADESAAPAKGEQQKAAACDPSATYDAEDLDVFKATVAQQMDNIRVGLDELARDASQKEYVDALYRFLVTVQNSCAYMGAEDVRLYAERTAGLVDQARNADLDFGLMVDLLRQETSIIGDMLGKEIARMEDCLNGGDAESEQGEAPAAATVGTPSSAATTSASAPESGSVAQGAPSSEKPAQKPEPVPAAPASQSAASSGAQAAASAPAGQAAAAASAKPAAPATSGTEAKPVAAATTPPKAAAASSAAPAKAVATPPRPAAPAPAAASAPAAAPAGGPPAGGNKASSTIRVDHEKLDHLMNLIGELIINRNRYSMLARHLEEGGASVNVAEVAQNLSETTYAMARISDDLQDTIMKVRMVPVSSVFSRFPRLVRDLSRKSGKEVDLVLEGEETELDKSVVEVIGDPLVHLIRNSVDHGVEPEEERIAKGKKPKGVVTLRAFHKGNSVAIEIEDDGKGIDPEKMREVAVRKGIVTPEEAKAMDDREAMELIFAPGFSSAEKITDISGRGVGMDVVRTNIKNLKGSVSIHSEVGKGTRFTLSLPLTLAIIDALMVNVAGQMYAIPLDAVSETTKIEARRLTDVKGRKAVTLRGEVLGIVDLSELLALPRSDAQDVLSVVVIHDNDRRLGLVVDRLLERQEIVIKPLGAYLGDLKGISGATIMGDGSVILILDPHEIYMMATSKAI</sequence>
<dbReference type="InterPro" id="IPR004358">
    <property type="entry name" value="Sig_transdc_His_kin-like_C"/>
</dbReference>
<evidence type="ECO:0000313" key="17">
    <source>
        <dbReference type="EMBL" id="ABM28176.1"/>
    </source>
</evidence>
<feature type="modified residue" description="Phosphohistidine" evidence="12">
    <location>
        <position position="50"/>
    </location>
</feature>
<keyword evidence="6" id="KW-0808">Transferase</keyword>
<dbReference type="SMART" id="SM01231">
    <property type="entry name" value="H-kinase_dim"/>
    <property type="match status" value="1"/>
</dbReference>
<evidence type="ECO:0000256" key="11">
    <source>
        <dbReference type="ARBA" id="ARBA00035100"/>
    </source>
</evidence>
<evidence type="ECO:0000259" key="15">
    <source>
        <dbReference type="PROSITE" id="PS50851"/>
    </source>
</evidence>
<keyword evidence="4" id="KW-0145">Chemotaxis</keyword>
<feature type="compositionally biased region" description="Low complexity" evidence="13">
    <location>
        <begin position="595"/>
        <end position="609"/>
    </location>
</feature>
<dbReference type="PRINTS" id="PR00344">
    <property type="entry name" value="BCTRLSENSOR"/>
</dbReference>
<feature type="compositionally biased region" description="Low complexity" evidence="13">
    <location>
        <begin position="550"/>
        <end position="574"/>
    </location>
</feature>
<reference evidence="18" key="1">
    <citation type="journal article" date="2009" name="Environ. Microbiol.">
        <title>Contribution of mobile genetic elements to Desulfovibrio vulgaris genome plasticity.</title>
        <authorList>
            <person name="Walker C.B."/>
            <person name="Stolyar S."/>
            <person name="Chivian D."/>
            <person name="Pinel N."/>
            <person name="Gabster J.A."/>
            <person name="Dehal P.S."/>
            <person name="He Z."/>
            <person name="Yang Z.K."/>
            <person name="Yen H.C."/>
            <person name="Zhou J."/>
            <person name="Wall J.D."/>
            <person name="Hazen T.C."/>
            <person name="Arkin A.P."/>
            <person name="Stahl D.A."/>
        </authorList>
    </citation>
    <scope>NUCLEOTIDE SEQUENCE [LARGE SCALE GENOMIC DNA]</scope>
    <source>
        <strain evidence="18">DP4</strain>
    </source>
</reference>
<dbReference type="SUPFAM" id="SSF47226">
    <property type="entry name" value="Histidine-containing phosphotransfer domain, HPT domain"/>
    <property type="match status" value="3"/>
</dbReference>
<dbReference type="SMART" id="SM00260">
    <property type="entry name" value="CheW"/>
    <property type="match status" value="1"/>
</dbReference>
<dbReference type="Gene3D" id="2.30.30.40">
    <property type="entry name" value="SH3 Domains"/>
    <property type="match status" value="1"/>
</dbReference>
<feature type="compositionally biased region" description="Polar residues" evidence="13">
    <location>
        <begin position="388"/>
        <end position="399"/>
    </location>
</feature>
<dbReference type="SMART" id="SM00073">
    <property type="entry name" value="HPT"/>
    <property type="match status" value="2"/>
</dbReference>
<evidence type="ECO:0000313" key="18">
    <source>
        <dbReference type="Proteomes" id="UP000009173"/>
    </source>
</evidence>
<name>A0A0H3A6S4_NITV4</name>
<feature type="domain" description="CheW-like" evidence="15">
    <location>
        <begin position="953"/>
        <end position="1086"/>
    </location>
</feature>
<organism evidence="17 18">
    <name type="scientific">Nitratidesulfovibrio vulgaris (strain DP4)</name>
    <name type="common">Desulfovibrio vulgaris</name>
    <dbReference type="NCBI Taxonomy" id="391774"/>
    <lineage>
        <taxon>Bacteria</taxon>
        <taxon>Pseudomonadati</taxon>
        <taxon>Thermodesulfobacteriota</taxon>
        <taxon>Desulfovibrionia</taxon>
        <taxon>Desulfovibrionales</taxon>
        <taxon>Desulfovibrionaceae</taxon>
        <taxon>Nitratidesulfovibrio</taxon>
    </lineage>
</organism>